<gene>
    <name evidence="1" type="ORF">EWH70_12160</name>
</gene>
<dbReference type="Gene3D" id="3.30.530.20">
    <property type="match status" value="1"/>
</dbReference>
<protein>
    <submittedName>
        <fullName evidence="1">SRPBCC family protein</fullName>
    </submittedName>
</protein>
<dbReference type="CDD" id="cd07812">
    <property type="entry name" value="SRPBCC"/>
    <property type="match status" value="1"/>
</dbReference>
<dbReference type="Proteomes" id="UP000292003">
    <property type="component" value="Unassembled WGS sequence"/>
</dbReference>
<evidence type="ECO:0000313" key="2">
    <source>
        <dbReference type="Proteomes" id="UP000292003"/>
    </source>
</evidence>
<name>A0A4V2EM56_9PSEU</name>
<keyword evidence="2" id="KW-1185">Reference proteome</keyword>
<accession>A0A4V2EM56</accession>
<dbReference type="EMBL" id="SFCC01000005">
    <property type="protein sequence ID" value="RZQ63895.1"/>
    <property type="molecule type" value="Genomic_DNA"/>
</dbReference>
<dbReference type="SUPFAM" id="SSF55961">
    <property type="entry name" value="Bet v1-like"/>
    <property type="match status" value="1"/>
</dbReference>
<sequence length="160" mass="17448">MVDVSRIVRVSPDAVFEVLADGWTYSSWVVGNSHVRDVDPGWPKPGTRIHHSVGVWPAQIEDVTVVHDVQPGRLLELDARVWPLGSARVRLELTPVAAGTRVTMSEEALGGPLAALPHALQAVLLRPRNTEALARLADLAEGRHAERGTPGAERVDRLRE</sequence>
<dbReference type="AlphaFoldDB" id="A0A4V2EM56"/>
<organism evidence="1 2">
    <name type="scientific">Amycolatopsis suaedae</name>
    <dbReference type="NCBI Taxonomy" id="2510978"/>
    <lineage>
        <taxon>Bacteria</taxon>
        <taxon>Bacillati</taxon>
        <taxon>Actinomycetota</taxon>
        <taxon>Actinomycetes</taxon>
        <taxon>Pseudonocardiales</taxon>
        <taxon>Pseudonocardiaceae</taxon>
        <taxon>Amycolatopsis</taxon>
    </lineage>
</organism>
<evidence type="ECO:0000313" key="1">
    <source>
        <dbReference type="EMBL" id="RZQ63895.1"/>
    </source>
</evidence>
<reference evidence="1 2" key="1">
    <citation type="submission" date="2019-02" db="EMBL/GenBank/DDBJ databases">
        <title>Draft genome sequence of Amycolatopsis sp. 8-3EHSu isolated from roots of Suaeda maritima.</title>
        <authorList>
            <person name="Duangmal K."/>
            <person name="Chantavorakit T."/>
        </authorList>
    </citation>
    <scope>NUCLEOTIDE SEQUENCE [LARGE SCALE GENOMIC DNA]</scope>
    <source>
        <strain evidence="1 2">8-3EHSu</strain>
    </source>
</reference>
<proteinExistence type="predicted"/>
<comment type="caution">
    <text evidence="1">The sequence shown here is derived from an EMBL/GenBank/DDBJ whole genome shotgun (WGS) entry which is preliminary data.</text>
</comment>
<dbReference type="RefSeq" id="WP_130475420.1">
    <property type="nucleotide sequence ID" value="NZ_SFCC01000005.1"/>
</dbReference>
<dbReference type="Pfam" id="PF10604">
    <property type="entry name" value="Polyketide_cyc2"/>
    <property type="match status" value="1"/>
</dbReference>
<dbReference type="InterPro" id="IPR019587">
    <property type="entry name" value="Polyketide_cyclase/dehydratase"/>
</dbReference>
<dbReference type="OrthoDB" id="4483486at2"/>
<dbReference type="InterPro" id="IPR023393">
    <property type="entry name" value="START-like_dom_sf"/>
</dbReference>